<accession>A0ABN8SX47</accession>
<keyword evidence="3" id="KW-1185">Reference proteome</keyword>
<proteinExistence type="predicted"/>
<organism evidence="2 3">
    <name type="scientific">Porites evermanni</name>
    <dbReference type="NCBI Taxonomy" id="104178"/>
    <lineage>
        <taxon>Eukaryota</taxon>
        <taxon>Metazoa</taxon>
        <taxon>Cnidaria</taxon>
        <taxon>Anthozoa</taxon>
        <taxon>Hexacorallia</taxon>
        <taxon>Scleractinia</taxon>
        <taxon>Fungiina</taxon>
        <taxon>Poritidae</taxon>
        <taxon>Porites</taxon>
    </lineage>
</organism>
<dbReference type="PANTHER" id="PTHR35374:SF1">
    <property type="entry name" value="PROTEIN KINASE DOMAIN-CONTAINING PROTEIN"/>
    <property type="match status" value="1"/>
</dbReference>
<comment type="caution">
    <text evidence="2">The sequence shown here is derived from an EMBL/GenBank/DDBJ whole genome shotgun (WGS) entry which is preliminary data.</text>
</comment>
<sequence>MSFLKITDPKKRDETIQEYLRMKKSIQKQSFDKLLADKNIYTQGEKLFKPIIDTQKEESEKITKELQNVATSLEPLSTLPTFDAAQKAIEAPPMFKGVELWDIATKALSESLGKQGEYDNVTGIYKNPTDGKFYIGDSKRTNALKSEKVPRRPKTNKGWKWKELLKPIWTEQKERESPRKRSRASTPKKGNGVTFLPSDPINLLEQLKLSFASNQAGNTGERNRIVSILEALLGMGEIERDDYKKFNLMIK</sequence>
<evidence type="ECO:0000256" key="1">
    <source>
        <dbReference type="SAM" id="MobiDB-lite"/>
    </source>
</evidence>
<dbReference type="EMBL" id="CALNXI010004587">
    <property type="protein sequence ID" value="CAH3196118.1"/>
    <property type="molecule type" value="Genomic_DNA"/>
</dbReference>
<protein>
    <submittedName>
        <fullName evidence="2">Uncharacterized protein</fullName>
    </submittedName>
</protein>
<gene>
    <name evidence="2" type="ORF">PEVE_00031813</name>
</gene>
<dbReference type="PANTHER" id="PTHR35374">
    <property type="entry name" value="CYCLIN-DEPENDENT KINASE 11A-LIKE"/>
    <property type="match status" value="1"/>
</dbReference>
<dbReference type="Proteomes" id="UP001159427">
    <property type="component" value="Unassembled WGS sequence"/>
</dbReference>
<evidence type="ECO:0000313" key="2">
    <source>
        <dbReference type="EMBL" id="CAH3196118.1"/>
    </source>
</evidence>
<name>A0ABN8SX47_9CNID</name>
<evidence type="ECO:0000313" key="3">
    <source>
        <dbReference type="Proteomes" id="UP001159427"/>
    </source>
</evidence>
<reference evidence="2 3" key="1">
    <citation type="submission" date="2022-05" db="EMBL/GenBank/DDBJ databases">
        <authorList>
            <consortium name="Genoscope - CEA"/>
            <person name="William W."/>
        </authorList>
    </citation>
    <scope>NUCLEOTIDE SEQUENCE [LARGE SCALE GENOMIC DNA]</scope>
</reference>
<feature type="region of interest" description="Disordered" evidence="1">
    <location>
        <begin position="172"/>
        <end position="195"/>
    </location>
</feature>